<feature type="region of interest" description="Disordered" evidence="4">
    <location>
        <begin position="356"/>
        <end position="380"/>
    </location>
</feature>
<feature type="compositionally biased region" description="Polar residues" evidence="4">
    <location>
        <begin position="489"/>
        <end position="498"/>
    </location>
</feature>
<feature type="compositionally biased region" description="Low complexity" evidence="4">
    <location>
        <begin position="218"/>
        <end position="246"/>
    </location>
</feature>
<feature type="compositionally biased region" description="Low complexity" evidence="4">
    <location>
        <begin position="171"/>
        <end position="196"/>
    </location>
</feature>
<dbReference type="Gene3D" id="2.60.120.260">
    <property type="entry name" value="Galactose-binding domain-like"/>
    <property type="match status" value="1"/>
</dbReference>
<dbReference type="Proteomes" id="UP001556367">
    <property type="component" value="Unassembled WGS sequence"/>
</dbReference>
<evidence type="ECO:0000256" key="2">
    <source>
        <dbReference type="ARBA" id="ARBA00022741"/>
    </source>
</evidence>
<protein>
    <recommendedName>
        <fullName evidence="7">Epidermal growth factor receptor-like transmembrane-juxtamembrane segment domain-containing protein</fullName>
    </recommendedName>
</protein>
<gene>
    <name evidence="8" type="ORF">HGRIS_005668</name>
</gene>
<evidence type="ECO:0000256" key="6">
    <source>
        <dbReference type="SAM" id="SignalP"/>
    </source>
</evidence>
<keyword evidence="5" id="KW-1133">Transmembrane helix</keyword>
<keyword evidence="9" id="KW-1185">Reference proteome</keyword>
<dbReference type="Pfam" id="PF21314">
    <property type="entry name" value="TM_ErbB1"/>
    <property type="match status" value="1"/>
</dbReference>
<feature type="region of interest" description="Disordered" evidence="4">
    <location>
        <begin position="468"/>
        <end position="502"/>
    </location>
</feature>
<keyword evidence="6" id="KW-0732">Signal</keyword>
<dbReference type="InterPro" id="IPR049328">
    <property type="entry name" value="TM_ErbB1"/>
</dbReference>
<evidence type="ECO:0000256" key="1">
    <source>
        <dbReference type="ARBA" id="ARBA00022553"/>
    </source>
</evidence>
<proteinExistence type="predicted"/>
<feature type="region of interest" description="Disordered" evidence="4">
    <location>
        <begin position="218"/>
        <end position="255"/>
    </location>
</feature>
<feature type="domain" description="Epidermal growth factor receptor-like transmembrane-juxtamembrane segment" evidence="7">
    <location>
        <begin position="264"/>
        <end position="297"/>
    </location>
</feature>
<feature type="region of interest" description="Disordered" evidence="4">
    <location>
        <begin position="412"/>
        <end position="434"/>
    </location>
</feature>
<reference evidence="9" key="1">
    <citation type="submission" date="2024-06" db="EMBL/GenBank/DDBJ databases">
        <title>Multi-omics analyses provide insights into the biosynthesis of the anticancer antibiotic pleurotin in Hohenbuehelia grisea.</title>
        <authorList>
            <person name="Weaver J.A."/>
            <person name="Alberti F."/>
        </authorList>
    </citation>
    <scope>NUCLEOTIDE SEQUENCE [LARGE SCALE GENOMIC DNA]</scope>
    <source>
        <strain evidence="9">T-177</strain>
    </source>
</reference>
<evidence type="ECO:0000256" key="4">
    <source>
        <dbReference type="SAM" id="MobiDB-lite"/>
    </source>
</evidence>
<evidence type="ECO:0000259" key="7">
    <source>
        <dbReference type="Pfam" id="PF21314"/>
    </source>
</evidence>
<accession>A0ABR3JYF4</accession>
<feature type="signal peptide" evidence="6">
    <location>
        <begin position="1"/>
        <end position="18"/>
    </location>
</feature>
<keyword evidence="5" id="KW-0472">Membrane</keyword>
<keyword evidence="1" id="KW-0597">Phosphoprotein</keyword>
<keyword evidence="5" id="KW-0812">Transmembrane</keyword>
<evidence type="ECO:0000313" key="9">
    <source>
        <dbReference type="Proteomes" id="UP001556367"/>
    </source>
</evidence>
<keyword evidence="2" id="KW-0547">Nucleotide-binding</keyword>
<feature type="region of interest" description="Disordered" evidence="4">
    <location>
        <begin position="161"/>
        <end position="196"/>
    </location>
</feature>
<keyword evidence="3" id="KW-0067">ATP-binding</keyword>
<dbReference type="CDD" id="cd12087">
    <property type="entry name" value="TM_EGFR-like"/>
    <property type="match status" value="1"/>
</dbReference>
<feature type="chain" id="PRO_5047168579" description="Epidermal growth factor receptor-like transmembrane-juxtamembrane segment domain-containing protein" evidence="6">
    <location>
        <begin position="19"/>
        <end position="536"/>
    </location>
</feature>
<evidence type="ECO:0000313" key="8">
    <source>
        <dbReference type="EMBL" id="KAL0960639.1"/>
    </source>
</evidence>
<name>A0ABR3JYF4_9AGAR</name>
<feature type="transmembrane region" description="Helical" evidence="5">
    <location>
        <begin position="262"/>
        <end position="285"/>
    </location>
</feature>
<organism evidence="8 9">
    <name type="scientific">Hohenbuehelia grisea</name>
    <dbReference type="NCBI Taxonomy" id="104357"/>
    <lineage>
        <taxon>Eukaryota</taxon>
        <taxon>Fungi</taxon>
        <taxon>Dikarya</taxon>
        <taxon>Basidiomycota</taxon>
        <taxon>Agaricomycotina</taxon>
        <taxon>Agaricomycetes</taxon>
        <taxon>Agaricomycetidae</taxon>
        <taxon>Agaricales</taxon>
        <taxon>Pleurotineae</taxon>
        <taxon>Pleurotaceae</taxon>
        <taxon>Hohenbuehelia</taxon>
    </lineage>
</organism>
<dbReference type="EMBL" id="JASNQZ010000001">
    <property type="protein sequence ID" value="KAL0960639.1"/>
    <property type="molecule type" value="Genomic_DNA"/>
</dbReference>
<sequence length="536" mass="55677">MIVRLVALFLFLSCRIYALSNVTIDDESSLIAYSGNWELPEEHQSPLSFGGGFTLSTDKTAKATFTFNGVAVYYMAPKFPKIAFVNISLDGGSPIRVGLSDDLIRASTVSVQDAGVGSPSQRSAVLWGQTGLSNSRHTLVVTMGIIAAVVDAFVITVDDDAPSNPSDGERSSSTSSSSFPASSSTESSVSSTPTQGPTLILSAISASGTSLSSAFTSSAPSSESRFSGDSSSTSTPAPSTASSPAPKESDKADASSSMPEKMLIAIAAAGGTLLLVLVASILFFCHRRRQKSRKAEMDARLDGWLGEEFKDVFAVHTKSFDPNFTTAHSHGGLGSPGTASQAAGLSRLHPADSQLAGTSPAFVPSATTRPASQAPIPFTTSVPISQRFDNSYHRPSGSIPVQASAISMYKQAAGHEYSESTSESPQRSQGQASASDHARCINILQSADVFTVREKQVVLSYANAIHPRSSGPEISPASDDLPVAFEGGSASTSSSNTPPGLAETATASLRQVPEEALVRTVTVSAPPAYCATAENV</sequence>
<evidence type="ECO:0000256" key="3">
    <source>
        <dbReference type="ARBA" id="ARBA00022840"/>
    </source>
</evidence>
<evidence type="ECO:0000256" key="5">
    <source>
        <dbReference type="SAM" id="Phobius"/>
    </source>
</evidence>
<comment type="caution">
    <text evidence="8">The sequence shown here is derived from an EMBL/GenBank/DDBJ whole genome shotgun (WGS) entry which is preliminary data.</text>
</comment>
<feature type="compositionally biased region" description="Polar residues" evidence="4">
    <location>
        <begin position="419"/>
        <end position="434"/>
    </location>
</feature>